<feature type="non-terminal residue" evidence="1">
    <location>
        <position position="1"/>
    </location>
</feature>
<dbReference type="EMBL" id="HACA01021822">
    <property type="protein sequence ID" value="CDW39183.1"/>
    <property type="molecule type" value="Transcribed_RNA"/>
</dbReference>
<reference evidence="1" key="1">
    <citation type="submission" date="2014-05" db="EMBL/GenBank/DDBJ databases">
        <authorList>
            <person name="Chronopoulou M."/>
        </authorList>
    </citation>
    <scope>NUCLEOTIDE SEQUENCE</scope>
    <source>
        <tissue evidence="1">Whole organism</tissue>
    </source>
</reference>
<accession>A0A0K2ULN9</accession>
<organism evidence="1">
    <name type="scientific">Lepeophtheirus salmonis</name>
    <name type="common">Salmon louse</name>
    <name type="synonym">Caligus salmonis</name>
    <dbReference type="NCBI Taxonomy" id="72036"/>
    <lineage>
        <taxon>Eukaryota</taxon>
        <taxon>Metazoa</taxon>
        <taxon>Ecdysozoa</taxon>
        <taxon>Arthropoda</taxon>
        <taxon>Crustacea</taxon>
        <taxon>Multicrustacea</taxon>
        <taxon>Hexanauplia</taxon>
        <taxon>Copepoda</taxon>
        <taxon>Siphonostomatoida</taxon>
        <taxon>Caligidae</taxon>
        <taxon>Lepeophtheirus</taxon>
    </lineage>
</organism>
<dbReference type="AlphaFoldDB" id="A0A0K2ULN9"/>
<sequence length="63" mass="7557">KVPNYFWNRQYGVFPYCRKNQNNRGSEKSDGVEINYFTISCEDNLQTDLRVVTYNKSQSHFKE</sequence>
<name>A0A0K2ULN9_LEPSM</name>
<evidence type="ECO:0000313" key="1">
    <source>
        <dbReference type="EMBL" id="CDW39183.1"/>
    </source>
</evidence>
<proteinExistence type="predicted"/>
<protein>
    <submittedName>
        <fullName evidence="1">Uncharacterized protein</fullName>
    </submittedName>
</protein>